<dbReference type="SUPFAM" id="SSF55608">
    <property type="entry name" value="Homing endonucleases"/>
    <property type="match status" value="1"/>
</dbReference>
<protein>
    <recommendedName>
        <fullName evidence="1">Homing endonuclease LAGLIDADG domain-containing protein</fullName>
    </recommendedName>
</protein>
<sequence length="218" mass="25333">MEFCYVCYVIKSMNVRNVALFEQSKLDKEAAWLLGFIFSDSTIGEHQGRTVIRLYNKNKELLDNIVEYFGLPNKVTKQVNQTTTVYFIRFGNQDIVSSIQAYGFQKDKTNLCVPDLDDECRKAFTLGFMQGKGSFFREEAGNYGFKIIYRSESFIKEVAELISFYCGVKVARPHCCLIKNYYSCQIKYVNSDCDRVKEFLYSDYLLFNDLKAVDQNTE</sequence>
<reference evidence="2 3" key="1">
    <citation type="submission" date="2018-04" db="EMBL/GenBank/DDBJ databases">
        <title>Genomic Encyclopedia of Archaeal and Bacterial Type Strains, Phase II (KMG-II): from individual species to whole genera.</title>
        <authorList>
            <person name="Goeker M."/>
        </authorList>
    </citation>
    <scope>NUCLEOTIDE SEQUENCE [LARGE SCALE GENOMIC DNA]</scope>
    <source>
        <strain evidence="2 3">DSM 28823</strain>
    </source>
</reference>
<organism evidence="2 3">
    <name type="scientific">Mangrovibacterium marinum</name>
    <dbReference type="NCBI Taxonomy" id="1639118"/>
    <lineage>
        <taxon>Bacteria</taxon>
        <taxon>Pseudomonadati</taxon>
        <taxon>Bacteroidota</taxon>
        <taxon>Bacteroidia</taxon>
        <taxon>Marinilabiliales</taxon>
        <taxon>Prolixibacteraceae</taxon>
        <taxon>Mangrovibacterium</taxon>
    </lineage>
</organism>
<dbReference type="InterPro" id="IPR027434">
    <property type="entry name" value="Homing_endonucl"/>
</dbReference>
<name>A0A2T5BYW0_9BACT</name>
<dbReference type="EMBL" id="QAAD01000017">
    <property type="protein sequence ID" value="PTN07414.1"/>
    <property type="molecule type" value="Genomic_DNA"/>
</dbReference>
<dbReference type="GO" id="GO:0004519">
    <property type="term" value="F:endonuclease activity"/>
    <property type="evidence" value="ECO:0007669"/>
    <property type="project" value="InterPro"/>
</dbReference>
<feature type="domain" description="Homing endonuclease LAGLIDADG" evidence="1">
    <location>
        <begin position="28"/>
        <end position="101"/>
    </location>
</feature>
<dbReference type="Proteomes" id="UP000243525">
    <property type="component" value="Unassembled WGS sequence"/>
</dbReference>
<evidence type="ECO:0000313" key="2">
    <source>
        <dbReference type="EMBL" id="PTN07414.1"/>
    </source>
</evidence>
<comment type="caution">
    <text evidence="2">The sequence shown here is derived from an EMBL/GenBank/DDBJ whole genome shotgun (WGS) entry which is preliminary data.</text>
</comment>
<dbReference type="InterPro" id="IPR004860">
    <property type="entry name" value="LAGLIDADG_dom"/>
</dbReference>
<accession>A0A2T5BYW0</accession>
<evidence type="ECO:0000259" key="1">
    <source>
        <dbReference type="Pfam" id="PF14528"/>
    </source>
</evidence>
<dbReference type="Gene3D" id="3.10.28.10">
    <property type="entry name" value="Homing endonucleases"/>
    <property type="match status" value="1"/>
</dbReference>
<keyword evidence="3" id="KW-1185">Reference proteome</keyword>
<dbReference type="Pfam" id="PF14528">
    <property type="entry name" value="LAGLIDADG_3"/>
    <property type="match status" value="1"/>
</dbReference>
<gene>
    <name evidence="2" type="ORF">C8N47_1176</name>
</gene>
<proteinExistence type="predicted"/>
<evidence type="ECO:0000313" key="3">
    <source>
        <dbReference type="Proteomes" id="UP000243525"/>
    </source>
</evidence>
<dbReference type="AlphaFoldDB" id="A0A2T5BYW0"/>